<evidence type="ECO:0000313" key="2">
    <source>
        <dbReference type="Proteomes" id="UP001516400"/>
    </source>
</evidence>
<dbReference type="AlphaFoldDB" id="A0ABD2PG06"/>
<name>A0ABD2PG06_9CUCU</name>
<comment type="caution">
    <text evidence="1">The sequence shown here is derived from an EMBL/GenBank/DDBJ whole genome shotgun (WGS) entry which is preliminary data.</text>
</comment>
<keyword evidence="2" id="KW-1185">Reference proteome</keyword>
<dbReference type="EMBL" id="JABFTP020000186">
    <property type="protein sequence ID" value="KAL3289860.1"/>
    <property type="molecule type" value="Genomic_DNA"/>
</dbReference>
<proteinExistence type="predicted"/>
<dbReference type="Proteomes" id="UP001516400">
    <property type="component" value="Unassembled WGS sequence"/>
</dbReference>
<gene>
    <name evidence="1" type="ORF">HHI36_023251</name>
</gene>
<accession>A0ABD2PG06</accession>
<evidence type="ECO:0000313" key="1">
    <source>
        <dbReference type="EMBL" id="KAL3289860.1"/>
    </source>
</evidence>
<protein>
    <submittedName>
        <fullName evidence="1">Uncharacterized protein</fullName>
    </submittedName>
</protein>
<reference evidence="1 2" key="1">
    <citation type="journal article" date="2021" name="BMC Biol.">
        <title>Horizontally acquired antibacterial genes associated with adaptive radiation of ladybird beetles.</title>
        <authorList>
            <person name="Li H.S."/>
            <person name="Tang X.F."/>
            <person name="Huang Y.H."/>
            <person name="Xu Z.Y."/>
            <person name="Chen M.L."/>
            <person name="Du X.Y."/>
            <person name="Qiu B.Y."/>
            <person name="Chen P.T."/>
            <person name="Zhang W."/>
            <person name="Slipinski A."/>
            <person name="Escalona H.E."/>
            <person name="Waterhouse R.M."/>
            <person name="Zwick A."/>
            <person name="Pang H."/>
        </authorList>
    </citation>
    <scope>NUCLEOTIDE SEQUENCE [LARGE SCALE GENOMIC DNA]</scope>
    <source>
        <strain evidence="1">SYSU2018</strain>
    </source>
</reference>
<organism evidence="1 2">
    <name type="scientific">Cryptolaemus montrouzieri</name>
    <dbReference type="NCBI Taxonomy" id="559131"/>
    <lineage>
        <taxon>Eukaryota</taxon>
        <taxon>Metazoa</taxon>
        <taxon>Ecdysozoa</taxon>
        <taxon>Arthropoda</taxon>
        <taxon>Hexapoda</taxon>
        <taxon>Insecta</taxon>
        <taxon>Pterygota</taxon>
        <taxon>Neoptera</taxon>
        <taxon>Endopterygota</taxon>
        <taxon>Coleoptera</taxon>
        <taxon>Polyphaga</taxon>
        <taxon>Cucujiformia</taxon>
        <taxon>Coccinelloidea</taxon>
        <taxon>Coccinellidae</taxon>
        <taxon>Scymninae</taxon>
        <taxon>Scymnini</taxon>
        <taxon>Cryptolaemus</taxon>
    </lineage>
</organism>
<sequence length="173" mass="20287">MTFRFEITVVEATRGSNCLDNVLINFKHHRNFKSGVHDPSLSDYSAVSIDVDSCRVDEDVTMRVSHPITSSSRLIFFDLISNSDWIFVDSDDFSLISKFDIFMNFFTNVVQVSFPERADRVKFYTDKLRFRWFTDDLRKRRAGLRLLVELKYNFPDHFNIKNALSLGQKSHKN</sequence>